<keyword evidence="22" id="KW-1185">Reference proteome</keyword>
<dbReference type="FunFam" id="1.10.150.20:FF:000003">
    <property type="entry name" value="DNA polymerase I"/>
    <property type="match status" value="1"/>
</dbReference>
<feature type="domain" description="5'-3' exonuclease" evidence="19">
    <location>
        <begin position="22"/>
        <end position="285"/>
    </location>
</feature>
<dbReference type="InterPro" id="IPR054690">
    <property type="entry name" value="DNA_polI_exonuclease"/>
</dbReference>
<keyword evidence="11" id="KW-0269">Exonuclease</keyword>
<evidence type="ECO:0000256" key="15">
    <source>
        <dbReference type="ARBA" id="ARBA00049244"/>
    </source>
</evidence>
<protein>
    <recommendedName>
        <fullName evidence="4 16">DNA polymerase I</fullName>
        <ecNumber evidence="3 16">2.7.7.7</ecNumber>
    </recommendedName>
</protein>
<evidence type="ECO:0000256" key="9">
    <source>
        <dbReference type="ARBA" id="ARBA00022763"/>
    </source>
</evidence>
<comment type="caution">
    <text evidence="21">The sequence shown here is derived from an EMBL/GenBank/DDBJ whole genome shotgun (WGS) entry which is preliminary data.</text>
</comment>
<evidence type="ECO:0000256" key="4">
    <source>
        <dbReference type="ARBA" id="ARBA00020311"/>
    </source>
</evidence>
<dbReference type="InterPro" id="IPR019760">
    <property type="entry name" value="DNA-dir_DNA_pol_A_CS"/>
</dbReference>
<dbReference type="Gene3D" id="3.30.420.10">
    <property type="entry name" value="Ribonuclease H-like superfamily/Ribonuclease H"/>
    <property type="match status" value="1"/>
</dbReference>
<evidence type="ECO:0000259" key="20">
    <source>
        <dbReference type="SMART" id="SM00482"/>
    </source>
</evidence>
<dbReference type="Pfam" id="PF00476">
    <property type="entry name" value="DNA_pol_A"/>
    <property type="match status" value="1"/>
</dbReference>
<dbReference type="GO" id="GO:0008409">
    <property type="term" value="F:5'-3' exonuclease activity"/>
    <property type="evidence" value="ECO:0007669"/>
    <property type="project" value="InterPro"/>
</dbReference>
<dbReference type="InterPro" id="IPR012337">
    <property type="entry name" value="RNaseH-like_sf"/>
</dbReference>
<dbReference type="InterPro" id="IPR020045">
    <property type="entry name" value="DNA_polI_H3TH"/>
</dbReference>
<dbReference type="CDD" id="cd06140">
    <property type="entry name" value="DNA_polA_I_Bacillus_like_exo"/>
    <property type="match status" value="1"/>
</dbReference>
<accession>A0A0R1HJB3</accession>
<evidence type="ECO:0000256" key="13">
    <source>
        <dbReference type="ARBA" id="ARBA00023125"/>
    </source>
</evidence>
<dbReference type="InterPro" id="IPR002298">
    <property type="entry name" value="DNA_polymerase_A"/>
</dbReference>
<evidence type="ECO:0000256" key="11">
    <source>
        <dbReference type="ARBA" id="ARBA00022839"/>
    </source>
</evidence>
<evidence type="ECO:0000259" key="19">
    <source>
        <dbReference type="SMART" id="SM00475"/>
    </source>
</evidence>
<evidence type="ECO:0000256" key="5">
    <source>
        <dbReference type="ARBA" id="ARBA00022679"/>
    </source>
</evidence>
<dbReference type="InterPro" id="IPR029060">
    <property type="entry name" value="PIN-like_dom_sf"/>
</dbReference>
<dbReference type="InterPro" id="IPR043502">
    <property type="entry name" value="DNA/RNA_pol_sf"/>
</dbReference>
<dbReference type="EC" id="2.7.7.7" evidence="3 16"/>
<dbReference type="GO" id="GO:0003677">
    <property type="term" value="F:DNA binding"/>
    <property type="evidence" value="ECO:0007669"/>
    <property type="project" value="UniProtKB-UniRule"/>
</dbReference>
<dbReference type="InterPro" id="IPR036397">
    <property type="entry name" value="RNaseH_sf"/>
</dbReference>
<reference evidence="21 22" key="1">
    <citation type="journal article" date="2015" name="Genome Announc.">
        <title>Expanding the biotechnology potential of lactobacilli through comparative genomics of 213 strains and associated genera.</title>
        <authorList>
            <person name="Sun Z."/>
            <person name="Harris H.M."/>
            <person name="McCann A."/>
            <person name="Guo C."/>
            <person name="Argimon S."/>
            <person name="Zhang W."/>
            <person name="Yang X."/>
            <person name="Jeffery I.B."/>
            <person name="Cooney J.C."/>
            <person name="Kagawa T.F."/>
            <person name="Liu W."/>
            <person name="Song Y."/>
            <person name="Salvetti E."/>
            <person name="Wrobel A."/>
            <person name="Rasinkangas P."/>
            <person name="Parkhill J."/>
            <person name="Rea M.C."/>
            <person name="O'Sullivan O."/>
            <person name="Ritari J."/>
            <person name="Douillard F.P."/>
            <person name="Paul Ross R."/>
            <person name="Yang R."/>
            <person name="Briner A.E."/>
            <person name="Felis G.E."/>
            <person name="de Vos W.M."/>
            <person name="Barrangou R."/>
            <person name="Klaenhammer T.R."/>
            <person name="Caufield P.W."/>
            <person name="Cui Y."/>
            <person name="Zhang H."/>
            <person name="O'Toole P.W."/>
        </authorList>
    </citation>
    <scope>NUCLEOTIDE SEQUENCE [LARGE SCALE GENOMIC DNA]</scope>
    <source>
        <strain evidence="21 22">DSM 15638</strain>
    </source>
</reference>
<dbReference type="InterPro" id="IPR008918">
    <property type="entry name" value="HhH2"/>
</dbReference>
<dbReference type="InterPro" id="IPR036279">
    <property type="entry name" value="5-3_exonuclease_C_sf"/>
</dbReference>
<dbReference type="PATRIC" id="fig|1423719.4.peg.48"/>
<dbReference type="Pfam" id="PF22619">
    <property type="entry name" value="DNA_polI_exo1"/>
    <property type="match status" value="1"/>
</dbReference>
<dbReference type="FunFam" id="1.20.1060.10:FF:000001">
    <property type="entry name" value="DNA polymerase I"/>
    <property type="match status" value="1"/>
</dbReference>
<comment type="subunit">
    <text evidence="2 17">Single-chain monomer with multiple functions.</text>
</comment>
<dbReference type="InterPro" id="IPR002562">
    <property type="entry name" value="3'-5'_exonuclease_dom"/>
</dbReference>
<sequence>MFVKMGIEILKGDGYQMTNTNEKLLLIDGNSIAYRAFFALYQSVDRFTNQAGLHTNALYGFNNMLNVILDTEKPTHVLVAFDAGKTTFRTKKYDNYKAGRSKTPPELKEQMPYFKELLAGYGIKTYELIDFEADDIIGTMAKKGEAAGYDVTVVTGDRDLTQLTTDKVTVSVTKKGVSEIEKFTPAHVMEKFGLTPLQIIDMKGLVGDTSDNYPGVTKVGEKTAIKLLTEYGSMENLYDNIDQLKKSKMKEHLIEDKDQAFMSKDLARIRQDAPITIDFPDTKWEGQDLDKLVAFYEEMDFKKFLSQLNLNPTSDSLELNLFPEPKKTNYVTLTTDNLDDLKQLSQPISFYLEMLDDNYHTADFDGFAIGDGEKFFVTQDVALLKSATLVNILSDSSISKNVFNFKRSYVALNRLGIQLDGTGFDLLLASYLLDTSDNSDDLSKVAQKHDYYDVKTDEEVYGKGVKRGIPEDEATFYNHMASKVEALHLLKAPLMAGLADHEQLNLYTDMELPLSLVLAKMEIQGITVDADRLNTMQGEFSTILTEMETKIYAEAGEEFNINSPKQLGVILFEKLKLPVVKKTKTGYSTAVDVLEQLSTVAPIADLILKYRQIAKIQSTYVEGLLKVRHADKKVHTRYLQTLTATGRLSSVDPNLQNIPVRVPEGKKIRQAFVPEHKGWKIFSSDYSQIELRVLAHIAHDANMQEAFREGIDIHANTAMRIFGLDSPDEVTPNMRRTSKAVNFGIVYGISDFGLSKNIGITRKQAQTFIDTYLNEFTGVRDYMENVVREAKDKGYVETLFHRRRYLPDINSRNFNLRSFAERTAMNTPIQGSAADIIKVAMINMNKMLEEEHLQAKMLLQVHDELIFEAPEEEIAILQKKVPEVMDAAVSLEVPLKVESAFGDTWFDTK</sequence>
<keyword evidence="8" id="KW-0540">Nuclease</keyword>
<dbReference type="PRINTS" id="PR00868">
    <property type="entry name" value="DNAPOLI"/>
</dbReference>
<dbReference type="Gene3D" id="3.30.70.370">
    <property type="match status" value="1"/>
</dbReference>
<dbReference type="Pfam" id="PF01367">
    <property type="entry name" value="5_3_exonuc"/>
    <property type="match status" value="1"/>
</dbReference>
<dbReference type="SUPFAM" id="SSF53098">
    <property type="entry name" value="Ribonuclease H-like"/>
    <property type="match status" value="1"/>
</dbReference>
<dbReference type="InterPro" id="IPR001098">
    <property type="entry name" value="DNA-dir_DNA_pol_A_palm_dom"/>
</dbReference>
<dbReference type="GO" id="GO:0006261">
    <property type="term" value="P:DNA-templated DNA replication"/>
    <property type="evidence" value="ECO:0007669"/>
    <property type="project" value="UniProtKB-UniRule"/>
</dbReference>
<keyword evidence="12 17" id="KW-0239">DNA-directed DNA polymerase</keyword>
<evidence type="ECO:0000256" key="16">
    <source>
        <dbReference type="NCBIfam" id="TIGR00593"/>
    </source>
</evidence>
<dbReference type="Gene3D" id="1.10.150.20">
    <property type="entry name" value="5' to 3' exonuclease, C-terminal subdomain"/>
    <property type="match status" value="2"/>
</dbReference>
<feature type="domain" description="3'-5' exonuclease" evidence="18">
    <location>
        <begin position="328"/>
        <end position="499"/>
    </location>
</feature>
<keyword evidence="9 17" id="KW-0227">DNA damage</keyword>
<dbReference type="InterPro" id="IPR018320">
    <property type="entry name" value="DNA_polymerase_1"/>
</dbReference>
<dbReference type="SUPFAM" id="SSF88723">
    <property type="entry name" value="PIN domain-like"/>
    <property type="match status" value="1"/>
</dbReference>
<keyword evidence="14 17" id="KW-0234">DNA repair</keyword>
<evidence type="ECO:0000256" key="1">
    <source>
        <dbReference type="ARBA" id="ARBA00007705"/>
    </source>
</evidence>
<dbReference type="AlphaFoldDB" id="A0A0R1HJB3"/>
<evidence type="ECO:0000256" key="8">
    <source>
        <dbReference type="ARBA" id="ARBA00022722"/>
    </source>
</evidence>
<dbReference type="InterPro" id="IPR002421">
    <property type="entry name" value="5-3_exonuclease"/>
</dbReference>
<dbReference type="PROSITE" id="PS00447">
    <property type="entry name" value="DNA_POLYMERASE_A"/>
    <property type="match status" value="1"/>
</dbReference>
<dbReference type="SUPFAM" id="SSF56672">
    <property type="entry name" value="DNA/RNA polymerases"/>
    <property type="match status" value="1"/>
</dbReference>
<keyword evidence="13 17" id="KW-0238">DNA-binding</keyword>
<evidence type="ECO:0000256" key="3">
    <source>
        <dbReference type="ARBA" id="ARBA00012417"/>
    </source>
</evidence>
<dbReference type="PANTHER" id="PTHR10133">
    <property type="entry name" value="DNA POLYMERASE I"/>
    <property type="match status" value="1"/>
</dbReference>
<name>A0A0R1HJB3_9LACO</name>
<evidence type="ECO:0000256" key="10">
    <source>
        <dbReference type="ARBA" id="ARBA00022801"/>
    </source>
</evidence>
<dbReference type="Gene3D" id="3.40.50.1010">
    <property type="entry name" value="5'-nuclease"/>
    <property type="match status" value="1"/>
</dbReference>
<dbReference type="SMART" id="SM00482">
    <property type="entry name" value="POLAc"/>
    <property type="match status" value="1"/>
</dbReference>
<dbReference type="CDD" id="cd09898">
    <property type="entry name" value="H3TH_53EXO"/>
    <property type="match status" value="1"/>
</dbReference>
<evidence type="ECO:0000256" key="6">
    <source>
        <dbReference type="ARBA" id="ARBA00022695"/>
    </source>
</evidence>
<keyword evidence="5 17" id="KW-0808">Transferase</keyword>
<gene>
    <name evidence="17" type="primary">polA</name>
    <name evidence="21" type="ORF">FC66_GL000050</name>
</gene>
<dbReference type="FunFam" id="3.40.50.1010:FF:000001">
    <property type="entry name" value="DNA polymerase I"/>
    <property type="match status" value="1"/>
</dbReference>
<evidence type="ECO:0000256" key="14">
    <source>
        <dbReference type="ARBA" id="ARBA00023204"/>
    </source>
</evidence>
<evidence type="ECO:0000259" key="18">
    <source>
        <dbReference type="SMART" id="SM00474"/>
    </source>
</evidence>
<dbReference type="Pfam" id="PF02739">
    <property type="entry name" value="5_3_exonuc_N"/>
    <property type="match status" value="1"/>
</dbReference>
<dbReference type="EMBL" id="AZDI01000001">
    <property type="protein sequence ID" value="KRK46427.1"/>
    <property type="molecule type" value="Genomic_DNA"/>
</dbReference>
<evidence type="ECO:0000256" key="17">
    <source>
        <dbReference type="RuleBase" id="RU004460"/>
    </source>
</evidence>
<keyword evidence="10" id="KW-0378">Hydrolase</keyword>
<dbReference type="GO" id="GO:0008408">
    <property type="term" value="F:3'-5' exonuclease activity"/>
    <property type="evidence" value="ECO:0007669"/>
    <property type="project" value="InterPro"/>
</dbReference>
<dbReference type="CDD" id="cd09859">
    <property type="entry name" value="PIN_53EXO"/>
    <property type="match status" value="1"/>
</dbReference>
<proteinExistence type="inferred from homology"/>
<dbReference type="STRING" id="1423719.FC66_GL000050"/>
<evidence type="ECO:0000256" key="7">
    <source>
        <dbReference type="ARBA" id="ARBA00022705"/>
    </source>
</evidence>
<evidence type="ECO:0000256" key="2">
    <source>
        <dbReference type="ARBA" id="ARBA00011541"/>
    </source>
</evidence>
<evidence type="ECO:0000256" key="12">
    <source>
        <dbReference type="ARBA" id="ARBA00022932"/>
    </source>
</evidence>
<dbReference type="NCBIfam" id="NF004397">
    <property type="entry name" value="PRK05755.1"/>
    <property type="match status" value="1"/>
</dbReference>
<dbReference type="SMART" id="SM00279">
    <property type="entry name" value="HhH2"/>
    <property type="match status" value="1"/>
</dbReference>
<dbReference type="GO" id="GO:0003887">
    <property type="term" value="F:DNA-directed DNA polymerase activity"/>
    <property type="evidence" value="ECO:0007669"/>
    <property type="project" value="UniProtKB-UniRule"/>
</dbReference>
<dbReference type="SMART" id="SM00474">
    <property type="entry name" value="35EXOc"/>
    <property type="match status" value="1"/>
</dbReference>
<evidence type="ECO:0000313" key="22">
    <source>
        <dbReference type="Proteomes" id="UP000051450"/>
    </source>
</evidence>
<evidence type="ECO:0000313" key="21">
    <source>
        <dbReference type="EMBL" id="KRK46427.1"/>
    </source>
</evidence>
<dbReference type="InterPro" id="IPR020046">
    <property type="entry name" value="5-3_exonucl_a-hlix_arch_N"/>
</dbReference>
<keyword evidence="6 17" id="KW-0548">Nucleotidyltransferase</keyword>
<feature type="domain" description="DNA-directed DNA polymerase family A palm" evidence="20">
    <location>
        <begin position="665"/>
        <end position="873"/>
    </location>
</feature>
<dbReference type="Gene3D" id="1.20.1060.10">
    <property type="entry name" value="Taq DNA Polymerase, Chain T, domain 4"/>
    <property type="match status" value="1"/>
</dbReference>
<comment type="similarity">
    <text evidence="1 17">Belongs to the DNA polymerase type-A family.</text>
</comment>
<dbReference type="SMART" id="SM00475">
    <property type="entry name" value="53EXOc"/>
    <property type="match status" value="1"/>
</dbReference>
<dbReference type="PANTHER" id="PTHR10133:SF27">
    <property type="entry name" value="DNA POLYMERASE NU"/>
    <property type="match status" value="1"/>
</dbReference>
<comment type="catalytic activity">
    <reaction evidence="15 17">
        <text>DNA(n) + a 2'-deoxyribonucleoside 5'-triphosphate = DNA(n+1) + diphosphate</text>
        <dbReference type="Rhea" id="RHEA:22508"/>
        <dbReference type="Rhea" id="RHEA-COMP:17339"/>
        <dbReference type="Rhea" id="RHEA-COMP:17340"/>
        <dbReference type="ChEBI" id="CHEBI:33019"/>
        <dbReference type="ChEBI" id="CHEBI:61560"/>
        <dbReference type="ChEBI" id="CHEBI:173112"/>
        <dbReference type="EC" id="2.7.7.7"/>
    </reaction>
</comment>
<dbReference type="NCBIfam" id="TIGR00593">
    <property type="entry name" value="pola"/>
    <property type="match status" value="1"/>
</dbReference>
<dbReference type="CDD" id="cd08637">
    <property type="entry name" value="DNA_pol_A_pol_I_C"/>
    <property type="match status" value="1"/>
</dbReference>
<organism evidence="21 22">
    <name type="scientific">Dellaglioa algida DSM 15638</name>
    <dbReference type="NCBI Taxonomy" id="1423719"/>
    <lineage>
        <taxon>Bacteria</taxon>
        <taxon>Bacillati</taxon>
        <taxon>Bacillota</taxon>
        <taxon>Bacilli</taxon>
        <taxon>Lactobacillales</taxon>
        <taxon>Lactobacillaceae</taxon>
        <taxon>Dellaglioa</taxon>
    </lineage>
</organism>
<dbReference type="Proteomes" id="UP000051450">
    <property type="component" value="Unassembled WGS sequence"/>
</dbReference>
<dbReference type="GO" id="GO:0006302">
    <property type="term" value="P:double-strand break repair"/>
    <property type="evidence" value="ECO:0007669"/>
    <property type="project" value="TreeGrafter"/>
</dbReference>
<dbReference type="FunFam" id="1.10.150.20:FF:000002">
    <property type="entry name" value="DNA polymerase I"/>
    <property type="match status" value="1"/>
</dbReference>
<dbReference type="SUPFAM" id="SSF47807">
    <property type="entry name" value="5' to 3' exonuclease, C-terminal subdomain"/>
    <property type="match status" value="1"/>
</dbReference>
<keyword evidence="7 17" id="KW-0235">DNA replication</keyword>